<evidence type="ECO:0000259" key="10">
    <source>
        <dbReference type="Pfam" id="PF00171"/>
    </source>
</evidence>
<name>A0A537IZG6_9BACT</name>
<proteinExistence type="inferred from homology"/>
<dbReference type="FunFam" id="3.40.605.10:FF:000045">
    <property type="entry name" value="1-pyrroline-5-carboxylate dehydrogenase 1"/>
    <property type="match status" value="1"/>
</dbReference>
<evidence type="ECO:0000256" key="6">
    <source>
        <dbReference type="ARBA" id="ARBA00048142"/>
    </source>
</evidence>
<dbReference type="GO" id="GO:0003842">
    <property type="term" value="F:L-glutamate gamma-semialdehyde dehydrogenase activity"/>
    <property type="evidence" value="ECO:0007669"/>
    <property type="project" value="UniProtKB-EC"/>
</dbReference>
<dbReference type="NCBIfam" id="NF002852">
    <property type="entry name" value="PRK03137.1"/>
    <property type="match status" value="1"/>
</dbReference>
<evidence type="ECO:0000256" key="1">
    <source>
        <dbReference type="ARBA" id="ARBA00004786"/>
    </source>
</evidence>
<dbReference type="PANTHER" id="PTHR42862:SF1">
    <property type="entry name" value="DELTA-1-PYRROLINE-5-CARBOXYLATE DEHYDROGENASE 2, ISOFORM A-RELATED"/>
    <property type="match status" value="1"/>
</dbReference>
<dbReference type="InterPro" id="IPR016160">
    <property type="entry name" value="Ald_DH_CS_CYS"/>
</dbReference>
<feature type="active site" evidence="8">
    <location>
        <position position="287"/>
    </location>
</feature>
<dbReference type="Pfam" id="PF00171">
    <property type="entry name" value="Aldedh"/>
    <property type="match status" value="1"/>
</dbReference>
<evidence type="ECO:0000256" key="2">
    <source>
        <dbReference type="ARBA" id="ARBA00012884"/>
    </source>
</evidence>
<evidence type="ECO:0000313" key="11">
    <source>
        <dbReference type="EMBL" id="TMI76673.1"/>
    </source>
</evidence>
<evidence type="ECO:0000256" key="7">
    <source>
        <dbReference type="ARBA" id="ARBA00061617"/>
    </source>
</evidence>
<evidence type="ECO:0000256" key="4">
    <source>
        <dbReference type="ARBA" id="ARBA00023027"/>
    </source>
</evidence>
<dbReference type="SUPFAM" id="SSF53720">
    <property type="entry name" value="ALDH-like"/>
    <property type="match status" value="1"/>
</dbReference>
<accession>A0A537IZG6</accession>
<evidence type="ECO:0000256" key="3">
    <source>
        <dbReference type="ARBA" id="ARBA00023002"/>
    </source>
</evidence>
<evidence type="ECO:0000256" key="9">
    <source>
        <dbReference type="RuleBase" id="RU003345"/>
    </source>
</evidence>
<dbReference type="InterPro" id="IPR016162">
    <property type="entry name" value="Ald_DH_N"/>
</dbReference>
<keyword evidence="4" id="KW-0520">NAD</keyword>
<dbReference type="InterPro" id="IPR005932">
    <property type="entry name" value="RocA"/>
</dbReference>
<gene>
    <name evidence="11" type="primary">pruA</name>
    <name evidence="11" type="ORF">E6H05_02950</name>
</gene>
<dbReference type="InterPro" id="IPR029510">
    <property type="entry name" value="Ald_DH_CS_GLU"/>
</dbReference>
<dbReference type="NCBIfam" id="TIGR01237">
    <property type="entry name" value="D1pyr5carbox2"/>
    <property type="match status" value="1"/>
</dbReference>
<dbReference type="GO" id="GO:0010133">
    <property type="term" value="P:L-proline catabolic process to L-glutamate"/>
    <property type="evidence" value="ECO:0007669"/>
    <property type="project" value="TreeGrafter"/>
</dbReference>
<dbReference type="EMBL" id="VBAP01000014">
    <property type="protein sequence ID" value="TMI76673.1"/>
    <property type="molecule type" value="Genomic_DNA"/>
</dbReference>
<dbReference type="Gene3D" id="3.40.605.10">
    <property type="entry name" value="Aldehyde Dehydrogenase, Chain A, domain 1"/>
    <property type="match status" value="1"/>
</dbReference>
<dbReference type="AlphaFoldDB" id="A0A537IZG6"/>
<dbReference type="InterPro" id="IPR016161">
    <property type="entry name" value="Ald_DH/histidinol_DH"/>
</dbReference>
<keyword evidence="3 9" id="KW-0560">Oxidoreductase</keyword>
<evidence type="ECO:0000313" key="12">
    <source>
        <dbReference type="Proteomes" id="UP000318834"/>
    </source>
</evidence>
<comment type="pathway">
    <text evidence="1">Amino-acid degradation; L-proline degradation into L-glutamate; L-glutamate from L-proline: step 2/2.</text>
</comment>
<evidence type="ECO:0000256" key="8">
    <source>
        <dbReference type="PROSITE-ProRule" id="PRU10007"/>
    </source>
</evidence>
<evidence type="ECO:0000256" key="5">
    <source>
        <dbReference type="ARBA" id="ARBA00032259"/>
    </source>
</evidence>
<dbReference type="PANTHER" id="PTHR42862">
    <property type="entry name" value="DELTA-1-PYRROLINE-5-CARBOXYLATE DEHYDROGENASE 1, ISOFORM A-RELATED"/>
    <property type="match status" value="1"/>
</dbReference>
<reference evidence="11 12" key="1">
    <citation type="journal article" date="2019" name="Nat. Microbiol.">
        <title>Mediterranean grassland soil C-N compound turnover is dependent on rainfall and depth, and is mediated by genomically divergent microorganisms.</title>
        <authorList>
            <person name="Diamond S."/>
            <person name="Andeer P.F."/>
            <person name="Li Z."/>
            <person name="Crits-Christoph A."/>
            <person name="Burstein D."/>
            <person name="Anantharaman K."/>
            <person name="Lane K.R."/>
            <person name="Thomas B.C."/>
            <person name="Pan C."/>
            <person name="Northen T.R."/>
            <person name="Banfield J.F."/>
        </authorList>
    </citation>
    <scope>NUCLEOTIDE SEQUENCE [LARGE SCALE GENOMIC DNA]</scope>
    <source>
        <strain evidence="11">NP_8</strain>
    </source>
</reference>
<dbReference type="Gene3D" id="3.40.309.10">
    <property type="entry name" value="Aldehyde Dehydrogenase, Chain A, domain 2"/>
    <property type="match status" value="1"/>
</dbReference>
<dbReference type="Proteomes" id="UP000318834">
    <property type="component" value="Unassembled WGS sequence"/>
</dbReference>
<comment type="caution">
    <text evidence="11">The sequence shown here is derived from an EMBL/GenBank/DDBJ whole genome shotgun (WGS) entry which is preliminary data.</text>
</comment>
<dbReference type="InterPro" id="IPR050485">
    <property type="entry name" value="Proline_metab_enzyme"/>
</dbReference>
<dbReference type="PROSITE" id="PS00070">
    <property type="entry name" value="ALDEHYDE_DEHYDR_CYS"/>
    <property type="match status" value="1"/>
</dbReference>
<dbReference type="PROSITE" id="PS00687">
    <property type="entry name" value="ALDEHYDE_DEHYDR_GLU"/>
    <property type="match status" value="1"/>
</dbReference>
<dbReference type="InterPro" id="IPR015590">
    <property type="entry name" value="Aldehyde_DH_dom"/>
</dbReference>
<dbReference type="EC" id="1.2.1.88" evidence="2"/>
<feature type="domain" description="Aldehyde dehydrogenase" evidence="10">
    <location>
        <begin position="51"/>
        <end position="511"/>
    </location>
</feature>
<sequence>MALPEFHNEPLTDFSTDAARTAMQQALRAVAAQLGKEFPLVIGGQRVTTKDKFNSYNPSLKDEVVAVCQKAAADHVQTAVAAAERACASWSRVPAEERAAILLRAADWLRRRKFVASAWQIYEVGKNWAEADADVAETIDHLEFFAREALRYARGQMLAPHPQEFSEYTYLPLGVVAVIPPWNFPLAIPVGMASAAIATGNTVVMKPSSDSPANAYVFLEALEAAGLPPGVFNIITGSGGTVGDSLVQSPRVRMVAFTGSREVGVRLYEQTAKVQSGQRWLKRCIAEMGGKNAVIIDEEADLEEAVSAAVASGYGFQGQKCSAGSRLVATAPVYKEVVEAFVDRVRALEQGAAKDNYFCGAVINEGAKKKILEYIQIGKTEGRLMAGGEPGDGAGHYVQPTVFVDVPPAARIAQEEIFGPVVAVIKAKDFDDALAIANGTEYGLTGSVFSRNPEKLAQARREFFCGNLYLNRKSTGALVGVHPFGGFNMSGTDAKVGGPDYLLYFLQPKVVAIKYR</sequence>
<protein>
    <recommendedName>
        <fullName evidence="5">L-glutamate gamma-semialdehyde dehydrogenase</fullName>
        <ecNumber evidence="2">1.2.1.88</ecNumber>
    </recommendedName>
    <alternativeName>
        <fullName evidence="5">L-glutamate gamma-semialdehyde dehydrogenase</fullName>
    </alternativeName>
</protein>
<dbReference type="FunFam" id="3.40.309.10:FF:000005">
    <property type="entry name" value="1-pyrroline-5-carboxylate dehydrogenase 1"/>
    <property type="match status" value="1"/>
</dbReference>
<dbReference type="GO" id="GO:0009898">
    <property type="term" value="C:cytoplasmic side of plasma membrane"/>
    <property type="evidence" value="ECO:0007669"/>
    <property type="project" value="TreeGrafter"/>
</dbReference>
<organism evidence="11 12">
    <name type="scientific">Candidatus Segetimicrobium genomatis</name>
    <dbReference type="NCBI Taxonomy" id="2569760"/>
    <lineage>
        <taxon>Bacteria</taxon>
        <taxon>Bacillati</taxon>
        <taxon>Candidatus Sysuimicrobiota</taxon>
        <taxon>Candidatus Sysuimicrobiia</taxon>
        <taxon>Candidatus Sysuimicrobiales</taxon>
        <taxon>Candidatus Segetimicrobiaceae</taxon>
        <taxon>Candidatus Segetimicrobium</taxon>
    </lineage>
</organism>
<dbReference type="GO" id="GO:0004657">
    <property type="term" value="F:proline dehydrogenase activity"/>
    <property type="evidence" value="ECO:0007669"/>
    <property type="project" value="UniProtKB-ARBA"/>
</dbReference>
<comment type="similarity">
    <text evidence="7">Belongs to the aldehyde dehydrogenase family. RocA subfamily.</text>
</comment>
<comment type="catalytic activity">
    <reaction evidence="6">
        <text>L-glutamate 5-semialdehyde + NAD(+) + H2O = L-glutamate + NADH + 2 H(+)</text>
        <dbReference type="Rhea" id="RHEA:30235"/>
        <dbReference type="ChEBI" id="CHEBI:15377"/>
        <dbReference type="ChEBI" id="CHEBI:15378"/>
        <dbReference type="ChEBI" id="CHEBI:29985"/>
        <dbReference type="ChEBI" id="CHEBI:57540"/>
        <dbReference type="ChEBI" id="CHEBI:57945"/>
        <dbReference type="ChEBI" id="CHEBI:58066"/>
        <dbReference type="EC" id="1.2.1.88"/>
    </reaction>
</comment>
<dbReference type="InterPro" id="IPR016163">
    <property type="entry name" value="Ald_DH_C"/>
</dbReference>
<dbReference type="CDD" id="cd07124">
    <property type="entry name" value="ALDH_PutA-P5CDH-RocA"/>
    <property type="match status" value="1"/>
</dbReference>